<keyword evidence="2" id="KW-1185">Reference proteome</keyword>
<dbReference type="GO" id="GO:0033314">
    <property type="term" value="P:mitotic DNA replication checkpoint signaling"/>
    <property type="evidence" value="ECO:0007669"/>
    <property type="project" value="TreeGrafter"/>
</dbReference>
<comment type="caution">
    <text evidence="1">The sequence shown here is derived from an EMBL/GenBank/DDBJ whole genome shotgun (WGS) entry which is preliminary data.</text>
</comment>
<dbReference type="GO" id="GO:0003688">
    <property type="term" value="F:DNA replication origin binding"/>
    <property type="evidence" value="ECO:0007669"/>
    <property type="project" value="TreeGrafter"/>
</dbReference>
<reference evidence="1" key="1">
    <citation type="submission" date="2018-01" db="EMBL/GenBank/DDBJ databases">
        <authorList>
            <person name="Mao J.F."/>
        </authorList>
    </citation>
    <scope>NUCLEOTIDE SEQUENCE</scope>
    <source>
        <strain evidence="1">Huo1</strain>
        <tissue evidence="1">Leaf</tissue>
    </source>
</reference>
<name>A0A8X8X8A0_SALSN</name>
<dbReference type="Gene3D" id="3.40.50.300">
    <property type="entry name" value="P-loop containing nucleotide triphosphate hydrolases"/>
    <property type="match status" value="1"/>
</dbReference>
<dbReference type="InterPro" id="IPR050311">
    <property type="entry name" value="ORC1/CDC6"/>
</dbReference>
<dbReference type="PANTHER" id="PTHR10763">
    <property type="entry name" value="CELL DIVISION CONTROL PROTEIN 6-RELATED"/>
    <property type="match status" value="1"/>
</dbReference>
<dbReference type="Proteomes" id="UP000298416">
    <property type="component" value="Unassembled WGS sequence"/>
</dbReference>
<evidence type="ECO:0000313" key="1">
    <source>
        <dbReference type="EMBL" id="KAG6408172.1"/>
    </source>
</evidence>
<accession>A0A8X8X8A0</accession>
<dbReference type="EMBL" id="PNBA02000011">
    <property type="protein sequence ID" value="KAG6408172.1"/>
    <property type="molecule type" value="Genomic_DNA"/>
</dbReference>
<proteinExistence type="predicted"/>
<sequence length="126" mass="14497">MQASGRFYNEGVNLYTKISGAVIRKCLKSSLNLSGSPEKKQLSEDFVERQTWDPRVVLIMTEETQLRGVNEALHLSTTPTNVVCRENEQNRILDFCKKCIKEEKDGSLYVLGAQYWGLGRHCRWKK</sequence>
<dbReference type="GO" id="GO:0005634">
    <property type="term" value="C:nucleus"/>
    <property type="evidence" value="ECO:0007669"/>
    <property type="project" value="TreeGrafter"/>
</dbReference>
<dbReference type="GO" id="GO:0006270">
    <property type="term" value="P:DNA replication initiation"/>
    <property type="evidence" value="ECO:0007669"/>
    <property type="project" value="TreeGrafter"/>
</dbReference>
<dbReference type="InterPro" id="IPR027417">
    <property type="entry name" value="P-loop_NTPase"/>
</dbReference>
<protein>
    <submittedName>
        <fullName evidence="1">Uncharacterized protein</fullName>
    </submittedName>
</protein>
<organism evidence="1">
    <name type="scientific">Salvia splendens</name>
    <name type="common">Scarlet sage</name>
    <dbReference type="NCBI Taxonomy" id="180675"/>
    <lineage>
        <taxon>Eukaryota</taxon>
        <taxon>Viridiplantae</taxon>
        <taxon>Streptophyta</taxon>
        <taxon>Embryophyta</taxon>
        <taxon>Tracheophyta</taxon>
        <taxon>Spermatophyta</taxon>
        <taxon>Magnoliopsida</taxon>
        <taxon>eudicotyledons</taxon>
        <taxon>Gunneridae</taxon>
        <taxon>Pentapetalae</taxon>
        <taxon>asterids</taxon>
        <taxon>lamiids</taxon>
        <taxon>Lamiales</taxon>
        <taxon>Lamiaceae</taxon>
        <taxon>Nepetoideae</taxon>
        <taxon>Mentheae</taxon>
        <taxon>Salviinae</taxon>
        <taxon>Salvia</taxon>
        <taxon>Salvia subgen. Calosphace</taxon>
        <taxon>core Calosphace</taxon>
    </lineage>
</organism>
<reference evidence="1" key="2">
    <citation type="submission" date="2020-08" db="EMBL/GenBank/DDBJ databases">
        <title>Plant Genome Project.</title>
        <authorList>
            <person name="Zhang R.-G."/>
        </authorList>
    </citation>
    <scope>NUCLEOTIDE SEQUENCE</scope>
    <source>
        <strain evidence="1">Huo1</strain>
        <tissue evidence="1">Leaf</tissue>
    </source>
</reference>
<dbReference type="PANTHER" id="PTHR10763:SF26">
    <property type="entry name" value="CELL DIVISION CONTROL PROTEIN 6 HOMOLOG"/>
    <property type="match status" value="1"/>
</dbReference>
<evidence type="ECO:0000313" key="2">
    <source>
        <dbReference type="Proteomes" id="UP000298416"/>
    </source>
</evidence>
<dbReference type="AlphaFoldDB" id="A0A8X8X8A0"/>
<gene>
    <name evidence="1" type="ORF">SASPL_131176</name>
</gene>